<keyword evidence="8" id="KW-1003">Cell membrane</keyword>
<evidence type="ECO:0000256" key="9">
    <source>
        <dbReference type="ARBA" id="ARBA00022516"/>
    </source>
</evidence>
<evidence type="ECO:0000256" key="18">
    <source>
        <dbReference type="ARBA" id="ARBA00032892"/>
    </source>
</evidence>
<name>A0ABT3ZLC9_9BURK</name>
<evidence type="ECO:0000256" key="6">
    <source>
        <dbReference type="ARBA" id="ARBA00012375"/>
    </source>
</evidence>
<dbReference type="SUPFAM" id="SSF54197">
    <property type="entry name" value="HIT-like"/>
    <property type="match status" value="1"/>
</dbReference>
<evidence type="ECO:0000256" key="12">
    <source>
        <dbReference type="ARBA" id="ARBA00022989"/>
    </source>
</evidence>
<comment type="catalytic activity">
    <reaction evidence="1">
        <text>a CDP-1,2-diacyl-sn-glycerol + H2O = a 1,2-diacyl-sn-glycero-3-phosphate + CMP + 2 H(+)</text>
        <dbReference type="Rhea" id="RHEA:15221"/>
        <dbReference type="ChEBI" id="CHEBI:15377"/>
        <dbReference type="ChEBI" id="CHEBI:15378"/>
        <dbReference type="ChEBI" id="CHEBI:58332"/>
        <dbReference type="ChEBI" id="CHEBI:58608"/>
        <dbReference type="ChEBI" id="CHEBI:60377"/>
        <dbReference type="EC" id="3.6.1.26"/>
    </reaction>
</comment>
<evidence type="ECO:0000256" key="19">
    <source>
        <dbReference type="SAM" id="SignalP"/>
    </source>
</evidence>
<evidence type="ECO:0000256" key="11">
    <source>
        <dbReference type="ARBA" id="ARBA00022801"/>
    </source>
</evidence>
<evidence type="ECO:0000256" key="2">
    <source>
        <dbReference type="ARBA" id="ARBA00004162"/>
    </source>
</evidence>
<evidence type="ECO:0000256" key="7">
    <source>
        <dbReference type="ARBA" id="ARBA00019608"/>
    </source>
</evidence>
<dbReference type="Proteomes" id="UP001082899">
    <property type="component" value="Unassembled WGS sequence"/>
</dbReference>
<evidence type="ECO:0000256" key="3">
    <source>
        <dbReference type="ARBA" id="ARBA00004927"/>
    </source>
</evidence>
<evidence type="ECO:0000256" key="10">
    <source>
        <dbReference type="ARBA" id="ARBA00022692"/>
    </source>
</evidence>
<feature type="chain" id="PRO_5045839920" description="CDP-diacylglycerol pyrophosphatase" evidence="19">
    <location>
        <begin position="20"/>
        <end position="287"/>
    </location>
</feature>
<gene>
    <name evidence="20" type="ORF">OVY01_08730</name>
</gene>
<accession>A0ABT3ZLC9</accession>
<evidence type="ECO:0000256" key="5">
    <source>
        <dbReference type="ARBA" id="ARBA00006435"/>
    </source>
</evidence>
<evidence type="ECO:0000256" key="16">
    <source>
        <dbReference type="ARBA" id="ARBA00023264"/>
    </source>
</evidence>
<organism evidence="20 21">
    <name type="scientific">Robbsia betulipollinis</name>
    <dbReference type="NCBI Taxonomy" id="2981849"/>
    <lineage>
        <taxon>Bacteria</taxon>
        <taxon>Pseudomonadati</taxon>
        <taxon>Pseudomonadota</taxon>
        <taxon>Betaproteobacteria</taxon>
        <taxon>Burkholderiales</taxon>
        <taxon>Burkholderiaceae</taxon>
        <taxon>Robbsia</taxon>
    </lineage>
</organism>
<dbReference type="Pfam" id="PF02611">
    <property type="entry name" value="CDH"/>
    <property type="match status" value="1"/>
</dbReference>
<evidence type="ECO:0000256" key="1">
    <source>
        <dbReference type="ARBA" id="ARBA00001007"/>
    </source>
</evidence>
<keyword evidence="19" id="KW-0732">Signal</keyword>
<dbReference type="Gene3D" id="3.30.428.30">
    <property type="entry name" value="HIT family - CDH-like"/>
    <property type="match status" value="1"/>
</dbReference>
<sequence>MRIRSTLSLSLLLLTSACAWPVKRLSQSPNALWAITHGMCVPNVARTGSPSPCAEVDTAAGFVVIKDIRGRSQHLLIPTARVSGIESPMLLRPGASNYFFDAWAKRDYVIATLGKPLSDDELSLAINPTTARSQDQLHIHIDCIRPDARRGLAADDARITGQWSDWAWHGRTYRVRRLAADQLRDTDLFQLVAAQIPDAAADMGTQTIFVTGAANRDAVAPYVTGADAQKPGSAAATIPDPHAKDLYIVVWRVRRASGDGQGAERLQDHACTVADAPAAPPGALARP</sequence>
<reference evidence="20" key="1">
    <citation type="submission" date="2022-11" db="EMBL/GenBank/DDBJ databases">
        <title>Robbsia betulipollinis sp. nov., isolated from pollen of birch (Betula pendula).</title>
        <authorList>
            <person name="Shi H."/>
            <person name="Ambika Manirajan B."/>
            <person name="Ratering S."/>
            <person name="Geissler-Plaum R."/>
            <person name="Schnell S."/>
        </authorList>
    </citation>
    <scope>NUCLEOTIDE SEQUENCE</scope>
    <source>
        <strain evidence="20">Bb-Pol-6</strain>
    </source>
</reference>
<comment type="pathway">
    <text evidence="4">Lipid metabolism.</text>
</comment>
<dbReference type="PROSITE" id="PS51257">
    <property type="entry name" value="PROKAR_LIPOPROTEIN"/>
    <property type="match status" value="1"/>
</dbReference>
<dbReference type="EMBL" id="JAPMXC010000001">
    <property type="protein sequence ID" value="MCY0387316.1"/>
    <property type="molecule type" value="Genomic_DNA"/>
</dbReference>
<evidence type="ECO:0000313" key="21">
    <source>
        <dbReference type="Proteomes" id="UP001082899"/>
    </source>
</evidence>
<dbReference type="InterPro" id="IPR036265">
    <property type="entry name" value="HIT-like_sf"/>
</dbReference>
<dbReference type="PIRSF" id="PIRSF001273">
    <property type="entry name" value="CDH"/>
    <property type="match status" value="1"/>
</dbReference>
<proteinExistence type="inferred from homology"/>
<evidence type="ECO:0000256" key="14">
    <source>
        <dbReference type="ARBA" id="ARBA00023136"/>
    </source>
</evidence>
<feature type="signal peptide" evidence="19">
    <location>
        <begin position="1"/>
        <end position="19"/>
    </location>
</feature>
<keyword evidence="14" id="KW-0472">Membrane</keyword>
<evidence type="ECO:0000313" key="20">
    <source>
        <dbReference type="EMBL" id="MCY0387316.1"/>
    </source>
</evidence>
<keyword evidence="15" id="KW-0594">Phospholipid biosynthesis</keyword>
<comment type="subcellular location">
    <subcellularLocation>
        <location evidence="2">Cell membrane</location>
        <topology evidence="2">Single-pass membrane protein</topology>
    </subcellularLocation>
</comment>
<evidence type="ECO:0000256" key="15">
    <source>
        <dbReference type="ARBA" id="ARBA00023209"/>
    </source>
</evidence>
<keyword evidence="12" id="KW-1133">Transmembrane helix</keyword>
<keyword evidence="16" id="KW-1208">Phospholipid metabolism</keyword>
<keyword evidence="11" id="KW-0378">Hydrolase</keyword>
<keyword evidence="21" id="KW-1185">Reference proteome</keyword>
<dbReference type="InterPro" id="IPR003763">
    <property type="entry name" value="CDP-diacylglyc_Pase"/>
</dbReference>
<keyword evidence="13" id="KW-0443">Lipid metabolism</keyword>
<keyword evidence="10" id="KW-0812">Transmembrane</keyword>
<comment type="similarity">
    <text evidence="5">Belongs to the Cdh family.</text>
</comment>
<evidence type="ECO:0000256" key="4">
    <source>
        <dbReference type="ARBA" id="ARBA00005189"/>
    </source>
</evidence>
<evidence type="ECO:0000256" key="17">
    <source>
        <dbReference type="ARBA" id="ARBA00032888"/>
    </source>
</evidence>
<keyword evidence="9" id="KW-0444">Lipid biosynthesis</keyword>
<dbReference type="EC" id="3.6.1.26" evidence="6"/>
<evidence type="ECO:0000256" key="8">
    <source>
        <dbReference type="ARBA" id="ARBA00022475"/>
    </source>
</evidence>
<protein>
    <recommendedName>
        <fullName evidence="7">CDP-diacylglycerol pyrophosphatase</fullName>
        <ecNumber evidence="6">3.6.1.26</ecNumber>
    </recommendedName>
    <alternativeName>
        <fullName evidence="17">CDP-diacylglycerol phosphatidylhydrolase</fullName>
    </alternativeName>
    <alternativeName>
        <fullName evidence="18">CDP-diglyceride hydrolase</fullName>
    </alternativeName>
</protein>
<comment type="pathway">
    <text evidence="3">Phospholipid metabolism; CDP-diacylglycerol degradation; phosphatidate from CDP-diacylglycerol: step 1/1.</text>
</comment>
<evidence type="ECO:0000256" key="13">
    <source>
        <dbReference type="ARBA" id="ARBA00023098"/>
    </source>
</evidence>
<comment type="caution">
    <text evidence="20">The sequence shown here is derived from an EMBL/GenBank/DDBJ whole genome shotgun (WGS) entry which is preliminary data.</text>
</comment>
<dbReference type="RefSeq" id="WP_267847068.1">
    <property type="nucleotide sequence ID" value="NZ_JAPMXC010000001.1"/>
</dbReference>